<name>A6YFP2_9MICC</name>
<dbReference type="EMBL" id="EF495212">
    <property type="protein sequence ID" value="ABR67053.1"/>
    <property type="molecule type" value="Genomic_DNA"/>
</dbReference>
<protein>
    <recommendedName>
        <fullName evidence="2">DUF4238 domain-containing protein</fullName>
    </recommendedName>
</protein>
<dbReference type="Pfam" id="PF14022">
    <property type="entry name" value="DUF4238"/>
    <property type="match status" value="1"/>
</dbReference>
<sequence length="245" mass="26933">MATTENDVKNAHMVSAGYIRAWADKRNVVDVLDLQEGRGYPVSYKSATVVNYVYDPNLLARNLEGDYSDIENAGTPALVKMRNGEPLTEAEAHAVIAFLDMHLDRGRYADRTKVRAPAVALTKDGRILQTELALGDALLLSQSFQDVLRLSSLGLEHWPWHVREEKGLATGDGAVLLWRTTDGAEVSTISFPLSPTQLLVIGEDLPDNVPLNPLLAQNSKRWIVGTRGSLDFSKAAVIAARRSRE</sequence>
<reference evidence="1" key="1">
    <citation type="journal article" date="2008" name="Plasmid">
        <title>Comparative analysis of eight Arthrobacter plasmids.</title>
        <authorList>
            <person name="Jerke K."/>
            <person name="Nakatsu C.H."/>
            <person name="Beasley F."/>
            <person name="Konopka A."/>
        </authorList>
    </citation>
    <scope>NUCLEOTIDE SEQUENCE</scope>
    <source>
        <strain evidence="1">Chr15</strain>
        <plasmid evidence="1">pChr15</plasmid>
    </source>
</reference>
<accession>A6YFP2</accession>
<keyword evidence="1" id="KW-0614">Plasmid</keyword>
<evidence type="ECO:0008006" key="2">
    <source>
        <dbReference type="Google" id="ProtNLM"/>
    </source>
</evidence>
<organism evidence="1">
    <name type="scientific">Arthrobacter sp. Chr15</name>
    <dbReference type="NCBI Taxonomy" id="447032"/>
    <lineage>
        <taxon>Bacteria</taxon>
        <taxon>Bacillati</taxon>
        <taxon>Actinomycetota</taxon>
        <taxon>Actinomycetes</taxon>
        <taxon>Micrococcales</taxon>
        <taxon>Micrococcaceae</taxon>
        <taxon>Arthrobacter</taxon>
    </lineage>
</organism>
<dbReference type="RefSeq" id="WP_012311418.1">
    <property type="nucleotide sequence ID" value="NC_010492.1"/>
</dbReference>
<proteinExistence type="predicted"/>
<dbReference type="AlphaFoldDB" id="A6YFP2"/>
<evidence type="ECO:0000313" key="1">
    <source>
        <dbReference type="EMBL" id="ABR67053.1"/>
    </source>
</evidence>
<geneLocation type="plasmid" evidence="1">
    <name>pChr15</name>
</geneLocation>
<dbReference type="InterPro" id="IPR025332">
    <property type="entry name" value="DUF4238"/>
</dbReference>